<proteinExistence type="predicted"/>
<feature type="domain" description="RES" evidence="1">
    <location>
        <begin position="203"/>
        <end position="369"/>
    </location>
</feature>
<gene>
    <name evidence="3" type="ORF">F8D52_02160</name>
</gene>
<dbReference type="Pfam" id="PF08808">
    <property type="entry name" value="RES"/>
    <property type="match status" value="1"/>
</dbReference>
<evidence type="ECO:0000313" key="3">
    <source>
        <dbReference type="EMBL" id="KAB1232588.1"/>
    </source>
</evidence>
<reference evidence="3 4" key="1">
    <citation type="journal article" date="2019" name="Stand. Genomic Sci.">
        <title>Draft Whole-Genome Sequence of a Novel Chryseobacterium viscerum Strain Isolated from Fresh Water at Dripping Springs, New Mexico.</title>
        <authorList>
            <person name="Kyndt J.A."/>
            <person name="Moore T.C."/>
        </authorList>
    </citation>
    <scope>NUCLEOTIDE SEQUENCE [LARGE SCALE GENOMIC DNA]</scope>
    <source>
        <strain evidence="3 4">DPS</strain>
    </source>
</reference>
<dbReference type="InterPro" id="IPR041206">
    <property type="entry name" value="HEPN/RES_NTD1"/>
</dbReference>
<organism evidence="3 4">
    <name type="scientific">Chryseobacterium viscerum</name>
    <dbReference type="NCBI Taxonomy" id="1037377"/>
    <lineage>
        <taxon>Bacteria</taxon>
        <taxon>Pseudomonadati</taxon>
        <taxon>Bacteroidota</taxon>
        <taxon>Flavobacteriia</taxon>
        <taxon>Flavobacteriales</taxon>
        <taxon>Weeksellaceae</taxon>
        <taxon>Chryseobacterium group</taxon>
        <taxon>Chryseobacterium</taxon>
    </lineage>
</organism>
<dbReference type="EMBL" id="VTPV01000001">
    <property type="protein sequence ID" value="KAB1232588.1"/>
    <property type="molecule type" value="Genomic_DNA"/>
</dbReference>
<dbReference type="Proteomes" id="UP000326384">
    <property type="component" value="Unassembled WGS sequence"/>
</dbReference>
<keyword evidence="4" id="KW-1185">Reference proteome</keyword>
<sequence length="385" mass="45012">MKHHIKPGDDVDIELYDLDTDTFVCANHLGEKFLKKKIRKEGKIGKCSYCEKKRIIVPLSDLLETIITGINYLFEDPVNSRYLNKEGQHGYDGDTFDFQDIWDDDKLDLNITDNELAEDIYQHLNNDSIYCYKDEFYSESEDLENFWNHFKETVKFKARFVFYFKDVFKGFQYVDPYYILERIQKSISKFNLIIELPENTIFYRARQHSNKDEVKKVSDIASAPQNLAKAYGRMNPSGISMFYCSRDKKLTIAEVVDFTSKDKPFYTTGIFRNKHKVRLVDLSHIPSVGSIFDDSENKERETLFFLQEFLKDISKPISSGDSIIDYIPTQIVTEYIKFNPTLNVNGILYPSSKVKGVNNIVLFYNHEESIENLDFKSSSLKTYTI</sequence>
<evidence type="ECO:0000259" key="1">
    <source>
        <dbReference type="Pfam" id="PF08808"/>
    </source>
</evidence>
<protein>
    <submittedName>
        <fullName evidence="3">RES family NAD+ phosphorylase</fullName>
    </submittedName>
</protein>
<name>A0A5N4BVW2_9FLAO</name>
<dbReference type="Pfam" id="PF18870">
    <property type="entry name" value="HEPN_RES_NTD1"/>
    <property type="match status" value="1"/>
</dbReference>
<comment type="caution">
    <text evidence="3">The sequence shown here is derived from an EMBL/GenBank/DDBJ whole genome shotgun (WGS) entry which is preliminary data.</text>
</comment>
<dbReference type="InterPro" id="IPR014914">
    <property type="entry name" value="RES_dom"/>
</dbReference>
<evidence type="ECO:0000259" key="2">
    <source>
        <dbReference type="Pfam" id="PF18870"/>
    </source>
</evidence>
<evidence type="ECO:0000313" key="4">
    <source>
        <dbReference type="Proteomes" id="UP000326384"/>
    </source>
</evidence>
<feature type="domain" description="HEPN/RES N-terminal" evidence="2">
    <location>
        <begin position="41"/>
        <end position="163"/>
    </location>
</feature>
<dbReference type="RefSeq" id="WP_152288815.1">
    <property type="nucleotide sequence ID" value="NZ_VTPV01000001.1"/>
</dbReference>
<accession>A0A5N4BVW2</accession>